<evidence type="ECO:0000313" key="2">
    <source>
        <dbReference type="Proteomes" id="UP000075573"/>
    </source>
</evidence>
<evidence type="ECO:0000313" key="1">
    <source>
        <dbReference type="EMBL" id="KXU99256.1"/>
    </source>
</evidence>
<sequence>MPSAETISSEMQMIVQTAASPFMPGDTVGRQIERAARVLGITAGQCKRFWYREHRAILAVEADRLRHWHALWQDKRIQQMDHEITLMKAQRGKLEAWKNV</sequence>
<comment type="caution">
    <text evidence="1">The sequence shown here is derived from an EMBL/GenBank/DDBJ whole genome shotgun (WGS) entry which is preliminary data.</text>
</comment>
<dbReference type="PATRIC" id="fig|442.7.peg.72"/>
<accession>A0A149QQ59</accession>
<protein>
    <submittedName>
        <fullName evidence="1">Uncharacterized protein</fullName>
    </submittedName>
</protein>
<dbReference type="EMBL" id="LHZB01000121">
    <property type="protein sequence ID" value="KXU99256.1"/>
    <property type="molecule type" value="Genomic_DNA"/>
</dbReference>
<organism evidence="1 2">
    <name type="scientific">Gluconobacter potus</name>
    <dbReference type="NCBI Taxonomy" id="2724927"/>
    <lineage>
        <taxon>Bacteria</taxon>
        <taxon>Pseudomonadati</taxon>
        <taxon>Pseudomonadota</taxon>
        <taxon>Alphaproteobacteria</taxon>
        <taxon>Acetobacterales</taxon>
        <taxon>Acetobacteraceae</taxon>
        <taxon>Gluconobacter</taxon>
    </lineage>
</organism>
<dbReference type="AlphaFoldDB" id="A0A149QQ59"/>
<name>A0A149QQ59_9PROT</name>
<dbReference type="Proteomes" id="UP000075573">
    <property type="component" value="Unassembled WGS sequence"/>
</dbReference>
<proteinExistence type="predicted"/>
<gene>
    <name evidence="1" type="ORF">AD929_15805</name>
</gene>
<reference evidence="1 2" key="1">
    <citation type="submission" date="2015-06" db="EMBL/GenBank/DDBJ databases">
        <title>Improved classification and identification of acetic acid bacteria using matrix-assisted laser desorption/ionization time-of-flight mass spectrometry; Gluconobacter nephelii and Gluconobacter uchimurae are later heterotypic synonyms of Gluconobacter japonicus and Gluconobacter oxydans, respectively.</title>
        <authorList>
            <person name="Li L."/>
            <person name="Cleenwerck I."/>
            <person name="De Vuyst L."/>
            <person name="Vandamme P."/>
        </authorList>
    </citation>
    <scope>NUCLEOTIDE SEQUENCE [LARGE SCALE GENOMIC DNA]</scope>
    <source>
        <strain evidence="1 2">LMG 1764</strain>
    </source>
</reference>